<evidence type="ECO:0000313" key="2">
    <source>
        <dbReference type="EMBL" id="OZJ03753.1"/>
    </source>
</evidence>
<evidence type="ECO:0000256" key="1">
    <source>
        <dbReference type="SAM" id="MobiDB-lite"/>
    </source>
</evidence>
<name>A0A261XZH8_9FUNG</name>
<sequence>MNSDVPTVSIENFPTTQPIDIGPQQRAPVSTGFLTIDTNWNLGGYRISEQEHFGSFTSPVGSVFSDASFDLSSDVSDVLSAFSDDTTSPTTFMGHRRHRSSGSLLSPFGSPFDTFGLPESLSGLPSPVGSHSGSPAMGNELDMSALQISSEDVQSYPFGSPMANAP</sequence>
<reference evidence="2 3" key="1">
    <citation type="journal article" date="2017" name="Mycologia">
        <title>Bifiguratus adelaidae, gen. et sp. nov., a new member of Mucoromycotina in endophytic and soil-dwelling habitats.</title>
        <authorList>
            <person name="Torres-Cruz T.J."/>
            <person name="Billingsley Tobias T.L."/>
            <person name="Almatruk M."/>
            <person name="Hesse C."/>
            <person name="Kuske C.R."/>
            <person name="Desiro A."/>
            <person name="Benucci G.M."/>
            <person name="Bonito G."/>
            <person name="Stajich J.E."/>
            <person name="Dunlap C."/>
            <person name="Arnold A.E."/>
            <person name="Porras-Alfaro A."/>
        </authorList>
    </citation>
    <scope>NUCLEOTIDE SEQUENCE [LARGE SCALE GENOMIC DNA]</scope>
    <source>
        <strain evidence="2 3">AZ0501</strain>
    </source>
</reference>
<comment type="caution">
    <text evidence="2">The sequence shown here is derived from an EMBL/GenBank/DDBJ whole genome shotgun (WGS) entry which is preliminary data.</text>
</comment>
<evidence type="ECO:0000313" key="3">
    <source>
        <dbReference type="Proteomes" id="UP000242875"/>
    </source>
</evidence>
<gene>
    <name evidence="2" type="ORF">BZG36_03054</name>
</gene>
<feature type="non-terminal residue" evidence="2">
    <location>
        <position position="166"/>
    </location>
</feature>
<proteinExistence type="predicted"/>
<accession>A0A261XZH8</accession>
<protein>
    <submittedName>
        <fullName evidence="2">Uncharacterized protein</fullName>
    </submittedName>
</protein>
<dbReference type="AlphaFoldDB" id="A0A261XZH8"/>
<dbReference type="Proteomes" id="UP000242875">
    <property type="component" value="Unassembled WGS sequence"/>
</dbReference>
<dbReference type="EMBL" id="MVBO01000070">
    <property type="protein sequence ID" value="OZJ03753.1"/>
    <property type="molecule type" value="Genomic_DNA"/>
</dbReference>
<organism evidence="2 3">
    <name type="scientific">Bifiguratus adelaidae</name>
    <dbReference type="NCBI Taxonomy" id="1938954"/>
    <lineage>
        <taxon>Eukaryota</taxon>
        <taxon>Fungi</taxon>
        <taxon>Fungi incertae sedis</taxon>
        <taxon>Mucoromycota</taxon>
        <taxon>Mucoromycotina</taxon>
        <taxon>Endogonomycetes</taxon>
        <taxon>Endogonales</taxon>
        <taxon>Endogonales incertae sedis</taxon>
        <taxon>Bifiguratus</taxon>
    </lineage>
</organism>
<feature type="compositionally biased region" description="Polar residues" evidence="1">
    <location>
        <begin position="1"/>
        <end position="18"/>
    </location>
</feature>
<feature type="region of interest" description="Disordered" evidence="1">
    <location>
        <begin position="1"/>
        <end position="26"/>
    </location>
</feature>
<keyword evidence="3" id="KW-1185">Reference proteome</keyword>